<reference evidence="4 5" key="1">
    <citation type="submission" date="2021-11" db="EMBL/GenBank/DDBJ databases">
        <authorList>
            <person name="Oh E.-T."/>
            <person name="Kim S.-B."/>
        </authorList>
    </citation>
    <scope>NUCLEOTIDE SEQUENCE [LARGE SCALE GENOMIC DNA]</scope>
    <source>
        <strain evidence="4 5">MMS20-SJTN17</strain>
    </source>
</reference>
<sequence>MKALYASLVVAMLMAGAVSAESPAQSARSPQPAPPPVAVGQVATAQNGHAINVSGTNNFVKVSGELDEKTRAQLEAAVRNGQQTQRMLADVRVEYKKALATIQRLADQMNAAPRAKEAAQALAAGNSAPSEALLHDEEQGVINSAEGQTAPTEQRHKEAAELARQRGALAFWTDKTAALDAYLTAVSYDPADVKTRIFTGDLQNLLGDTSAARETFAKALSVAEANLRKYPDNARATRELALSMDRVGESIKQQGDLQGAIARYQQALALLAPLAKAAPDDVPLQLDFAESHASLGSALRARGDSNALAQFQAAIAITEPLLRRYPDDIEVQLTTAANHFRAGRILESAGNLSGALNEYRQARTIAESQSTRQKTQAAKGDDVTIGHHNADVIRLAANDACGVVLLMQGDRAGALDAFEEGLRISQELAQQDPGNDDWQLCAAGDLTQIGTLHMLQGRPQVALTELKKAGNIYSAMAQKDPTNVERQVGAALTHFGSTAPLLMTGDRAGAAAEAKLAVSELETLTQRSPDDTQWRAMLAQAYIFEVSARNPADPPDPARQQLDKAAAILRALLAHDPANTDWRAALAECRTIEAQLLLQSGDAAGAVSASKEGIGIYEQLVKEDPTAVLDMLMLAESSFTLSMAMQAKGERDAAKDMLARAMDGFQKVLKTDPDNSMAAVLLAIGYLTLGRQSSQPEQQRAYFLQGSSIVKSLKERGELADGFSDLIPTFDGELAALAAR</sequence>
<proteinExistence type="predicted"/>
<dbReference type="Gene3D" id="1.25.40.10">
    <property type="entry name" value="Tetratricopeptide repeat domain"/>
    <property type="match status" value="3"/>
</dbReference>
<feature type="signal peptide" evidence="3">
    <location>
        <begin position="1"/>
        <end position="20"/>
    </location>
</feature>
<evidence type="ECO:0000313" key="5">
    <source>
        <dbReference type="Proteomes" id="UP001430614"/>
    </source>
</evidence>
<dbReference type="EMBL" id="JAJITC010000007">
    <property type="protein sequence ID" value="MCC8403132.1"/>
    <property type="molecule type" value="Genomic_DNA"/>
</dbReference>
<keyword evidence="3" id="KW-0732">Signal</keyword>
<evidence type="ECO:0008006" key="6">
    <source>
        <dbReference type="Google" id="ProtNLM"/>
    </source>
</evidence>
<accession>A0ABS8KEE1</accession>
<organism evidence="4 5">
    <name type="scientific">Paraburkholderia translucens</name>
    <dbReference type="NCBI Taxonomy" id="2886945"/>
    <lineage>
        <taxon>Bacteria</taxon>
        <taxon>Pseudomonadati</taxon>
        <taxon>Pseudomonadota</taxon>
        <taxon>Betaproteobacteria</taxon>
        <taxon>Burkholderiales</taxon>
        <taxon>Burkholderiaceae</taxon>
        <taxon>Paraburkholderia</taxon>
    </lineage>
</organism>
<evidence type="ECO:0000256" key="3">
    <source>
        <dbReference type="SAM" id="SignalP"/>
    </source>
</evidence>
<keyword evidence="1" id="KW-0677">Repeat</keyword>
<keyword evidence="5" id="KW-1185">Reference proteome</keyword>
<evidence type="ECO:0000256" key="2">
    <source>
        <dbReference type="ARBA" id="ARBA00022803"/>
    </source>
</evidence>
<keyword evidence="2" id="KW-0802">TPR repeat</keyword>
<dbReference type="SUPFAM" id="SSF48452">
    <property type="entry name" value="TPR-like"/>
    <property type="match status" value="3"/>
</dbReference>
<dbReference type="InterPro" id="IPR011990">
    <property type="entry name" value="TPR-like_helical_dom_sf"/>
</dbReference>
<gene>
    <name evidence="4" type="ORF">LJ655_14750</name>
</gene>
<comment type="caution">
    <text evidence="4">The sequence shown here is derived from an EMBL/GenBank/DDBJ whole genome shotgun (WGS) entry which is preliminary data.</text>
</comment>
<dbReference type="PANTHER" id="PTHR45641:SF19">
    <property type="entry name" value="NEPHROCYSTIN-3"/>
    <property type="match status" value="1"/>
</dbReference>
<dbReference type="Proteomes" id="UP001430614">
    <property type="component" value="Unassembled WGS sequence"/>
</dbReference>
<feature type="chain" id="PRO_5046742246" description="Tetratricopeptide repeat protein" evidence="3">
    <location>
        <begin position="21"/>
        <end position="740"/>
    </location>
</feature>
<protein>
    <recommendedName>
        <fullName evidence="6">Tetratricopeptide repeat protein</fullName>
    </recommendedName>
</protein>
<name>A0ABS8KEE1_9BURK</name>
<dbReference type="RefSeq" id="WP_230561993.1">
    <property type="nucleotide sequence ID" value="NZ_JAJITC010000007.1"/>
</dbReference>
<evidence type="ECO:0000313" key="4">
    <source>
        <dbReference type="EMBL" id="MCC8403132.1"/>
    </source>
</evidence>
<evidence type="ECO:0000256" key="1">
    <source>
        <dbReference type="ARBA" id="ARBA00022737"/>
    </source>
</evidence>
<dbReference type="PANTHER" id="PTHR45641">
    <property type="entry name" value="TETRATRICOPEPTIDE REPEAT PROTEIN (AFU_ORTHOLOGUE AFUA_6G03870)"/>
    <property type="match status" value="1"/>
</dbReference>